<organism evidence="1 2">
    <name type="scientific">Turicibacter sanguinis</name>
    <dbReference type="NCBI Taxonomy" id="154288"/>
    <lineage>
        <taxon>Bacteria</taxon>
        <taxon>Bacillati</taxon>
        <taxon>Bacillota</taxon>
        <taxon>Erysipelotrichia</taxon>
        <taxon>Erysipelotrichales</taxon>
        <taxon>Turicibacteraceae</taxon>
        <taxon>Turicibacter</taxon>
    </lineage>
</organism>
<gene>
    <name evidence="1" type="ORF">GMA92_07385</name>
</gene>
<evidence type="ECO:0000313" key="1">
    <source>
        <dbReference type="EMBL" id="MTK21242.1"/>
    </source>
</evidence>
<protein>
    <submittedName>
        <fullName evidence="1">Uncharacterized protein</fullName>
    </submittedName>
</protein>
<sequence>MKEIYGLVAVDFVSLFEMYKSSESLIKNDYLTAESVEFLLNHEDIVKIQALLLNGVATGLRNTNFKVKSVKNGFGIFFNIDFFRLKRLS</sequence>
<comment type="caution">
    <text evidence="1">The sequence shown here is derived from an EMBL/GenBank/DDBJ whole genome shotgun (WGS) entry which is preliminary data.</text>
</comment>
<dbReference type="RefSeq" id="WP_040764129.1">
    <property type="nucleotide sequence ID" value="NZ_JAMQUV010000002.1"/>
</dbReference>
<evidence type="ECO:0000313" key="2">
    <source>
        <dbReference type="Proteomes" id="UP000487649"/>
    </source>
</evidence>
<dbReference type="EMBL" id="WMQE01000013">
    <property type="protein sequence ID" value="MTK21242.1"/>
    <property type="molecule type" value="Genomic_DNA"/>
</dbReference>
<reference evidence="1 2" key="1">
    <citation type="journal article" date="2019" name="Nat. Med.">
        <title>A library of human gut bacterial isolates paired with longitudinal multiomics data enables mechanistic microbiome research.</title>
        <authorList>
            <person name="Poyet M."/>
            <person name="Groussin M."/>
            <person name="Gibbons S.M."/>
            <person name="Avila-Pacheco J."/>
            <person name="Jiang X."/>
            <person name="Kearney S.M."/>
            <person name="Perrotta A.R."/>
            <person name="Berdy B."/>
            <person name="Zhao S."/>
            <person name="Lieberman T.D."/>
            <person name="Swanson P.K."/>
            <person name="Smith M."/>
            <person name="Roesemann S."/>
            <person name="Alexander J.E."/>
            <person name="Rich S.A."/>
            <person name="Livny J."/>
            <person name="Vlamakis H."/>
            <person name="Clish C."/>
            <person name="Bullock K."/>
            <person name="Deik A."/>
            <person name="Scott J."/>
            <person name="Pierce K.A."/>
            <person name="Xavier R.J."/>
            <person name="Alm E.J."/>
        </authorList>
    </citation>
    <scope>NUCLEOTIDE SEQUENCE [LARGE SCALE GENOMIC DNA]</scope>
    <source>
        <strain evidence="1 2">BIOML-A198</strain>
    </source>
</reference>
<dbReference type="Proteomes" id="UP000487649">
    <property type="component" value="Unassembled WGS sequence"/>
</dbReference>
<proteinExistence type="predicted"/>
<name>A0A9X4XES9_9FIRM</name>
<dbReference type="AlphaFoldDB" id="A0A9X4XES9"/>
<accession>A0A9X4XES9</accession>